<evidence type="ECO:0000256" key="1">
    <source>
        <dbReference type="ARBA" id="ARBA00005868"/>
    </source>
</evidence>
<dbReference type="InterPro" id="IPR022374">
    <property type="entry name" value="EttA"/>
</dbReference>
<dbReference type="NCBIfam" id="TIGR03719">
    <property type="entry name" value="ABC_ABC_ChvD"/>
    <property type="match status" value="1"/>
</dbReference>
<dbReference type="NCBIfam" id="NF008775">
    <property type="entry name" value="PRK11819.1"/>
    <property type="match status" value="1"/>
</dbReference>
<feature type="domain" description="ABC transporter" evidence="13">
    <location>
        <begin position="107"/>
        <end position="360"/>
    </location>
</feature>
<feature type="region of interest" description="Disordered" evidence="12">
    <location>
        <begin position="62"/>
        <end position="95"/>
    </location>
</feature>
<evidence type="ECO:0000256" key="6">
    <source>
        <dbReference type="ARBA" id="ARBA00022741"/>
    </source>
</evidence>
<keyword evidence="15" id="KW-1185">Reference proteome</keyword>
<dbReference type="InterPro" id="IPR003593">
    <property type="entry name" value="AAA+_ATPase"/>
</dbReference>
<dbReference type="AlphaFoldDB" id="A0ABD3GP56"/>
<dbReference type="Proteomes" id="UP001633002">
    <property type="component" value="Unassembled WGS sequence"/>
</dbReference>
<dbReference type="PROSITE" id="PS00211">
    <property type="entry name" value="ABC_TRANSPORTER_1"/>
    <property type="match status" value="2"/>
</dbReference>
<evidence type="ECO:0000256" key="4">
    <source>
        <dbReference type="ARBA" id="ARBA00022730"/>
    </source>
</evidence>
<keyword evidence="3" id="KW-0820">tRNA-binding</keyword>
<name>A0ABD3GP56_9MARC</name>
<dbReference type="InterPro" id="IPR032781">
    <property type="entry name" value="ABC_tran_Xtn"/>
</dbReference>
<keyword evidence="6" id="KW-0547">Nucleotide-binding</keyword>
<evidence type="ECO:0000256" key="11">
    <source>
        <dbReference type="ARBA" id="ARBA00022917"/>
    </source>
</evidence>
<dbReference type="Gene3D" id="3.40.50.300">
    <property type="entry name" value="P-loop containing nucleotide triphosphate hydrolases"/>
    <property type="match status" value="2"/>
</dbReference>
<dbReference type="GO" id="GO:0000049">
    <property type="term" value="F:tRNA binding"/>
    <property type="evidence" value="ECO:0007669"/>
    <property type="project" value="UniProtKB-KW"/>
</dbReference>
<feature type="domain" description="ABC transporter" evidence="13">
    <location>
        <begin position="427"/>
        <end position="653"/>
    </location>
</feature>
<reference evidence="14 15" key="1">
    <citation type="submission" date="2024-09" db="EMBL/GenBank/DDBJ databases">
        <title>Chromosome-scale assembly of Riccia sorocarpa.</title>
        <authorList>
            <person name="Paukszto L."/>
        </authorList>
    </citation>
    <scope>NUCLEOTIDE SEQUENCE [LARGE SCALE GENOMIC DNA]</scope>
    <source>
        <strain evidence="14">LP-2024</strain>
        <tissue evidence="14">Aerial parts of the thallus</tissue>
    </source>
</reference>
<proteinExistence type="inferred from homology"/>
<keyword evidence="4" id="KW-0699">rRNA-binding</keyword>
<evidence type="ECO:0000256" key="10">
    <source>
        <dbReference type="ARBA" id="ARBA00022884"/>
    </source>
</evidence>
<evidence type="ECO:0000313" key="15">
    <source>
        <dbReference type="Proteomes" id="UP001633002"/>
    </source>
</evidence>
<dbReference type="FunFam" id="3.40.50.300:FF:000183">
    <property type="entry name" value="ABC transporter ATP-binding protein yjjK"/>
    <property type="match status" value="1"/>
</dbReference>
<dbReference type="PANTHER" id="PTHR43858:SF1">
    <property type="entry name" value="ABC TRANSPORTER-RELATED PROTEIN"/>
    <property type="match status" value="1"/>
</dbReference>
<keyword evidence="11" id="KW-0648">Protein biosynthesis</keyword>
<keyword evidence="2" id="KW-0963">Cytoplasm</keyword>
<evidence type="ECO:0000256" key="5">
    <source>
        <dbReference type="ARBA" id="ARBA00022737"/>
    </source>
</evidence>
<dbReference type="CDD" id="cd03221">
    <property type="entry name" value="ABCF_EF-3"/>
    <property type="match status" value="2"/>
</dbReference>
<dbReference type="GO" id="GO:0006412">
    <property type="term" value="P:translation"/>
    <property type="evidence" value="ECO:0007669"/>
    <property type="project" value="UniProtKB-KW"/>
</dbReference>
<evidence type="ECO:0000256" key="7">
    <source>
        <dbReference type="ARBA" id="ARBA00022801"/>
    </source>
</evidence>
<protein>
    <recommendedName>
        <fullName evidence="13">ABC transporter domain-containing protein</fullName>
    </recommendedName>
</protein>
<dbReference type="HAMAP" id="MF_00847">
    <property type="entry name" value="EttA"/>
    <property type="match status" value="1"/>
</dbReference>
<evidence type="ECO:0000259" key="13">
    <source>
        <dbReference type="PROSITE" id="PS50893"/>
    </source>
</evidence>
<dbReference type="Pfam" id="PF12848">
    <property type="entry name" value="ABC_tran_Xtn"/>
    <property type="match status" value="1"/>
</dbReference>
<dbReference type="InterPro" id="IPR003439">
    <property type="entry name" value="ABC_transporter-like_ATP-bd"/>
</dbReference>
<dbReference type="SMART" id="SM00382">
    <property type="entry name" value="AAA"/>
    <property type="match status" value="2"/>
</dbReference>
<keyword evidence="7" id="KW-0378">Hydrolase</keyword>
<dbReference type="InterPro" id="IPR017871">
    <property type="entry name" value="ABC_transporter-like_CS"/>
</dbReference>
<dbReference type="PROSITE" id="PS50893">
    <property type="entry name" value="ABC_TRANSPORTER_2"/>
    <property type="match status" value="2"/>
</dbReference>
<dbReference type="GO" id="GO:0005524">
    <property type="term" value="F:ATP binding"/>
    <property type="evidence" value="ECO:0007669"/>
    <property type="project" value="UniProtKB-KW"/>
</dbReference>
<keyword evidence="10" id="KW-0694">RNA-binding</keyword>
<keyword evidence="5" id="KW-0677">Repeat</keyword>
<comment type="similarity">
    <text evidence="1">Belongs to the ABC transporter superfamily. ABCF family. Translational throttle EttA subfamily.</text>
</comment>
<dbReference type="InterPro" id="IPR027417">
    <property type="entry name" value="P-loop_NTPase"/>
</dbReference>
<dbReference type="GO" id="GO:0006417">
    <property type="term" value="P:regulation of translation"/>
    <property type="evidence" value="ECO:0007669"/>
    <property type="project" value="UniProtKB-KW"/>
</dbReference>
<evidence type="ECO:0000256" key="8">
    <source>
        <dbReference type="ARBA" id="ARBA00022840"/>
    </source>
</evidence>
<evidence type="ECO:0000313" key="14">
    <source>
        <dbReference type="EMBL" id="KAL3680466.1"/>
    </source>
</evidence>
<keyword evidence="8" id="KW-0067">ATP-binding</keyword>
<dbReference type="PANTHER" id="PTHR43858">
    <property type="entry name" value="ENERGY-DEPENDENT TRANSLATIONAL THROTTLE PROTEIN ETTA"/>
    <property type="match status" value="1"/>
</dbReference>
<accession>A0ABD3GP56</accession>
<dbReference type="GO" id="GO:0016787">
    <property type="term" value="F:hydrolase activity"/>
    <property type="evidence" value="ECO:0007669"/>
    <property type="project" value="UniProtKB-KW"/>
</dbReference>
<organism evidence="14 15">
    <name type="scientific">Riccia sorocarpa</name>
    <dbReference type="NCBI Taxonomy" id="122646"/>
    <lineage>
        <taxon>Eukaryota</taxon>
        <taxon>Viridiplantae</taxon>
        <taxon>Streptophyta</taxon>
        <taxon>Embryophyta</taxon>
        <taxon>Marchantiophyta</taxon>
        <taxon>Marchantiopsida</taxon>
        <taxon>Marchantiidae</taxon>
        <taxon>Marchantiales</taxon>
        <taxon>Ricciaceae</taxon>
        <taxon>Riccia</taxon>
    </lineage>
</organism>
<comment type="caution">
    <text evidence="14">The sequence shown here is derived from an EMBL/GenBank/DDBJ whole genome shotgun (WGS) entry which is preliminary data.</text>
</comment>
<gene>
    <name evidence="14" type="ORF">R1sor_023422</name>
</gene>
<dbReference type="SUPFAM" id="SSF52540">
    <property type="entry name" value="P-loop containing nucleoside triphosphate hydrolases"/>
    <property type="match status" value="2"/>
</dbReference>
<evidence type="ECO:0000256" key="3">
    <source>
        <dbReference type="ARBA" id="ARBA00022555"/>
    </source>
</evidence>
<evidence type="ECO:0000256" key="9">
    <source>
        <dbReference type="ARBA" id="ARBA00022845"/>
    </source>
</evidence>
<dbReference type="GO" id="GO:0019843">
    <property type="term" value="F:rRNA binding"/>
    <property type="evidence" value="ECO:0007669"/>
    <property type="project" value="UniProtKB-KW"/>
</dbReference>
<evidence type="ECO:0000256" key="12">
    <source>
        <dbReference type="SAM" id="MobiDB-lite"/>
    </source>
</evidence>
<evidence type="ECO:0000256" key="2">
    <source>
        <dbReference type="ARBA" id="ARBA00022490"/>
    </source>
</evidence>
<sequence>MAMAVAMAGAKAPSLQLVSEFTGSKFGLNDSAPSIAVFRKPAKGNGSKDSNCGIRVYAMAKKGSKKGGGGSSGSSAQKERSSGSRGGGAGVAEKGTPYENETRRIILSLRNIRKVTPMGKEILKNINVGMYLGAKIGLLGPNGAGKSSLIKILAGVDKAFDGDYYLDPNMKVGYLNQEPELNDGETVMSNIEPALASTRQLLADFEKVSLDMADPNADMDKLMGKMERLQNALDACNGWELERQLENALNALRCPSGDALVKNLSGGERRRVALARLLLQTPDILLLDEPTNHLDAESVAWLERYLAEFKGTVVAITHDRYFLDNVAGWILELDRGQGIPFEGNYSTWLEAKAKRLEVEEKHQSALQRTMARELEWIRQNAKGQQKKGKARERAYDELVRKAGEYQKSEKLESMFFPQGPRLGNLVVEAQALQKGFNGRLLVDGLSFNLPPGGVVGIIGGNGAGKTTLFRMIVGQDSPDGGYLRVGDTVVPLYVDQSRDSLDGDKSVFEEITDGFEEISLGERKVNARAYCTWFNFRSGDQQKKVSNLSGGERNRLQLAKVMKKGGNLLLLDEPTNDLDVDTLRALEEAIINFAGCAVIISHDRWFLDRIATHILAFEGDSQVVWFEGSYSEYEADRKRRLGDKEPTRLKYHAIA</sequence>
<keyword evidence="9" id="KW-0810">Translation regulation</keyword>
<dbReference type="Pfam" id="PF00005">
    <property type="entry name" value="ABC_tran"/>
    <property type="match status" value="2"/>
</dbReference>
<dbReference type="FunFam" id="3.40.50.300:FF:000011">
    <property type="entry name" value="Putative ABC transporter ATP-binding component"/>
    <property type="match status" value="1"/>
</dbReference>
<dbReference type="EMBL" id="JBJQOH010000007">
    <property type="protein sequence ID" value="KAL3680466.1"/>
    <property type="molecule type" value="Genomic_DNA"/>
</dbReference>